<accession>A0AAJ0BFM2</accession>
<dbReference type="Proteomes" id="UP001239445">
    <property type="component" value="Unassembled WGS sequence"/>
</dbReference>
<dbReference type="EMBL" id="MU839830">
    <property type="protein sequence ID" value="KAK1757400.1"/>
    <property type="molecule type" value="Genomic_DNA"/>
</dbReference>
<gene>
    <name evidence="2" type="ORF">QBC47DRAFT_155567</name>
</gene>
<evidence type="ECO:0000313" key="3">
    <source>
        <dbReference type="Proteomes" id="UP001239445"/>
    </source>
</evidence>
<sequence>MRLARNSWPRANGRWQMAAEGAEAKTRGKSGGGGEVSGDARCKRPNSPGPASRWYNCTAPGTSQSPRKTISRKGLHGYEARGMLIWKHSMPSLLVELFIPNAEWDGEQQCHRVVGQTPELQVPYRPFFNPAEVGFQVPCVPAVCPACLCRWEVGSHGDPAGEELLAALAQRRNSTESSYTQIEPPRTRQRGEALLSTPFPCAAWGPER</sequence>
<keyword evidence="3" id="KW-1185">Reference proteome</keyword>
<dbReference type="AlphaFoldDB" id="A0AAJ0BFM2"/>
<organism evidence="2 3">
    <name type="scientific">Echria macrotheca</name>
    <dbReference type="NCBI Taxonomy" id="438768"/>
    <lineage>
        <taxon>Eukaryota</taxon>
        <taxon>Fungi</taxon>
        <taxon>Dikarya</taxon>
        <taxon>Ascomycota</taxon>
        <taxon>Pezizomycotina</taxon>
        <taxon>Sordariomycetes</taxon>
        <taxon>Sordariomycetidae</taxon>
        <taxon>Sordariales</taxon>
        <taxon>Schizotheciaceae</taxon>
        <taxon>Echria</taxon>
    </lineage>
</organism>
<feature type="region of interest" description="Disordered" evidence="1">
    <location>
        <begin position="1"/>
        <end position="51"/>
    </location>
</feature>
<protein>
    <submittedName>
        <fullName evidence="2">Uncharacterized protein</fullName>
    </submittedName>
</protein>
<name>A0AAJ0BFM2_9PEZI</name>
<proteinExistence type="predicted"/>
<reference evidence="2" key="1">
    <citation type="submission" date="2023-06" db="EMBL/GenBank/DDBJ databases">
        <title>Genome-scale phylogeny and comparative genomics of the fungal order Sordariales.</title>
        <authorList>
            <consortium name="Lawrence Berkeley National Laboratory"/>
            <person name="Hensen N."/>
            <person name="Bonometti L."/>
            <person name="Westerberg I."/>
            <person name="Brannstrom I.O."/>
            <person name="Guillou S."/>
            <person name="Cros-Aarteil S."/>
            <person name="Calhoun S."/>
            <person name="Haridas S."/>
            <person name="Kuo A."/>
            <person name="Mondo S."/>
            <person name="Pangilinan J."/>
            <person name="Riley R."/>
            <person name="Labutti K."/>
            <person name="Andreopoulos B."/>
            <person name="Lipzen A."/>
            <person name="Chen C."/>
            <person name="Yanf M."/>
            <person name="Daum C."/>
            <person name="Ng V."/>
            <person name="Clum A."/>
            <person name="Steindorff A."/>
            <person name="Ohm R."/>
            <person name="Martin F."/>
            <person name="Silar P."/>
            <person name="Natvig D."/>
            <person name="Lalanne C."/>
            <person name="Gautier V."/>
            <person name="Ament-Velasquez S.L."/>
            <person name="Kruys A."/>
            <person name="Hutchinson M.I."/>
            <person name="Powell A.J."/>
            <person name="Barry K."/>
            <person name="Miller A.N."/>
            <person name="Grigoriev I.V."/>
            <person name="Debuchy R."/>
            <person name="Gladieux P."/>
            <person name="Thoren M.H."/>
            <person name="Johannesson H."/>
        </authorList>
    </citation>
    <scope>NUCLEOTIDE SEQUENCE</scope>
    <source>
        <strain evidence="2">PSN4</strain>
    </source>
</reference>
<comment type="caution">
    <text evidence="2">The sequence shown here is derived from an EMBL/GenBank/DDBJ whole genome shotgun (WGS) entry which is preliminary data.</text>
</comment>
<evidence type="ECO:0000256" key="1">
    <source>
        <dbReference type="SAM" id="MobiDB-lite"/>
    </source>
</evidence>
<evidence type="ECO:0000313" key="2">
    <source>
        <dbReference type="EMBL" id="KAK1757400.1"/>
    </source>
</evidence>